<feature type="region of interest" description="Disordered" evidence="1">
    <location>
        <begin position="132"/>
        <end position="236"/>
    </location>
</feature>
<keyword evidence="3" id="KW-1185">Reference proteome</keyword>
<dbReference type="PANTHER" id="PTHR33324:SF2">
    <property type="entry name" value="MYB_SANT-LIKE DNA-BINDING DOMAIN-CONTAINING PROTEIN"/>
    <property type="match status" value="1"/>
</dbReference>
<sequence>MPPKKAPGSTQPKKKKKSILWDRDGVNGGSSSIELEGKSKARFLSEINQFTIKKGILHRDAKGIRQKIADLQRSYNNACDFTKKTGEGILAEDEANGVHTVQDRILELCPYWDLLDPVMSDRSVTEPLHIRLSVGGDQPGRLMLPEDDSINTAESNQPPLPSNTTPPLPSLGLNDDSEGSELPDIKSMFRQPPGATSQANSAPARLTTTPAPKPKAKKHRSSKRADTRASKLKKSTTKDLYMKSIVSKRQAKVTRARADASKVKVAYMKELREHGLSLEEIELKAAAEFPPLADMDHDKSDESENDSGDSA</sequence>
<dbReference type="Proteomes" id="UP000054564">
    <property type="component" value="Unassembled WGS sequence"/>
</dbReference>
<protein>
    <submittedName>
        <fullName evidence="2">Uncharacterized protein</fullName>
    </submittedName>
</protein>
<feature type="region of interest" description="Disordered" evidence="1">
    <location>
        <begin position="1"/>
        <end position="33"/>
    </location>
</feature>
<evidence type="ECO:0000313" key="2">
    <source>
        <dbReference type="EMBL" id="KNE90991.1"/>
    </source>
</evidence>
<dbReference type="STRING" id="1165861.A0A0L0UVP8"/>
<evidence type="ECO:0000313" key="3">
    <source>
        <dbReference type="Proteomes" id="UP000054564"/>
    </source>
</evidence>
<proteinExistence type="predicted"/>
<feature type="compositionally biased region" description="Low complexity" evidence="1">
    <location>
        <begin position="201"/>
        <end position="210"/>
    </location>
</feature>
<dbReference type="EMBL" id="AJIL01000225">
    <property type="protein sequence ID" value="KNE90991.1"/>
    <property type="molecule type" value="Genomic_DNA"/>
</dbReference>
<name>A0A0L0UVP8_9BASI</name>
<comment type="caution">
    <text evidence="2">The sequence shown here is derived from an EMBL/GenBank/DDBJ whole genome shotgun (WGS) entry which is preliminary data.</text>
</comment>
<organism evidence="2 3">
    <name type="scientific">Puccinia striiformis f. sp. tritici PST-78</name>
    <dbReference type="NCBI Taxonomy" id="1165861"/>
    <lineage>
        <taxon>Eukaryota</taxon>
        <taxon>Fungi</taxon>
        <taxon>Dikarya</taxon>
        <taxon>Basidiomycota</taxon>
        <taxon>Pucciniomycotina</taxon>
        <taxon>Pucciniomycetes</taxon>
        <taxon>Pucciniales</taxon>
        <taxon>Pucciniaceae</taxon>
        <taxon>Puccinia</taxon>
    </lineage>
</organism>
<gene>
    <name evidence="2" type="ORF">PSTG_15557</name>
</gene>
<evidence type="ECO:0000256" key="1">
    <source>
        <dbReference type="SAM" id="MobiDB-lite"/>
    </source>
</evidence>
<reference evidence="3" key="1">
    <citation type="submission" date="2014-03" db="EMBL/GenBank/DDBJ databases">
        <title>The Genome Sequence of Puccinia striiformis f. sp. tritici PST-78.</title>
        <authorList>
            <consortium name="The Broad Institute Genome Sequencing Platform"/>
            <person name="Cuomo C."/>
            <person name="Hulbert S."/>
            <person name="Chen X."/>
            <person name="Walker B."/>
            <person name="Young S.K."/>
            <person name="Zeng Q."/>
            <person name="Gargeya S."/>
            <person name="Fitzgerald M."/>
            <person name="Haas B."/>
            <person name="Abouelleil A."/>
            <person name="Alvarado L."/>
            <person name="Arachchi H.M."/>
            <person name="Berlin A.M."/>
            <person name="Chapman S.B."/>
            <person name="Goldberg J."/>
            <person name="Griggs A."/>
            <person name="Gujja S."/>
            <person name="Hansen M."/>
            <person name="Howarth C."/>
            <person name="Imamovic A."/>
            <person name="Larimer J."/>
            <person name="McCowan C."/>
            <person name="Montmayeur A."/>
            <person name="Murphy C."/>
            <person name="Neiman D."/>
            <person name="Pearson M."/>
            <person name="Priest M."/>
            <person name="Roberts A."/>
            <person name="Saif S."/>
            <person name="Shea T."/>
            <person name="Sisk P."/>
            <person name="Sykes S."/>
            <person name="Wortman J."/>
            <person name="Nusbaum C."/>
            <person name="Birren B."/>
        </authorList>
    </citation>
    <scope>NUCLEOTIDE SEQUENCE [LARGE SCALE GENOMIC DNA]</scope>
    <source>
        <strain evidence="3">race PST-78</strain>
    </source>
</reference>
<accession>A0A0L0UVP8</accession>
<feature type="region of interest" description="Disordered" evidence="1">
    <location>
        <begin position="289"/>
        <end position="311"/>
    </location>
</feature>
<dbReference type="AlphaFoldDB" id="A0A0L0UVP8"/>
<feature type="compositionally biased region" description="Pro residues" evidence="1">
    <location>
        <begin position="158"/>
        <end position="169"/>
    </location>
</feature>
<dbReference type="PANTHER" id="PTHR33324">
    <property type="entry name" value="EXPRESSED PROTEIN"/>
    <property type="match status" value="1"/>
</dbReference>